<dbReference type="Proteomes" id="UP000640335">
    <property type="component" value="Unassembled WGS sequence"/>
</dbReference>
<dbReference type="PROSITE" id="PS51257">
    <property type="entry name" value="PROKAR_LIPOPROTEIN"/>
    <property type="match status" value="1"/>
</dbReference>
<accession>A0ABR8Q3Z0</accession>
<evidence type="ECO:0000313" key="1">
    <source>
        <dbReference type="EMBL" id="MBD7915139.1"/>
    </source>
</evidence>
<gene>
    <name evidence="1" type="ORF">H9660_08245</name>
</gene>
<evidence type="ECO:0008006" key="3">
    <source>
        <dbReference type="Google" id="ProtNLM"/>
    </source>
</evidence>
<sequence length="493" mass="56985">MNIIKRIVFVMVIFIFTLSIGCSKVNGKDTQSIKAPDNENLSIRGTWKIDDINILDDKIENKEETLSLKNTIISISNTKISIFNNIYSNPSFKLKVVKDEYVLSYELNLKISDIVESKETVDVISLIDSNKLIGEFIVLDENSGYLFYSGILLKLSKEDINPTEVDMANSKFEAEVLVEDYNSDVGVMLALKTPRTKNEDGTYTNETYRTLWISFKDNEIQTVIQKDNIIFPRLNGIWTIEKLVEEKNDKHIEYFLSRPIDGKLDSYIVEDSNVSIYKNINFISNDYISIEKYEGNEFSNEFSIYQTIPIDNINSKHGLSIEEIYSNEVNEKYERDFNEAFENLTKENAEKSINIVDFTNFTLRRVEGKWTLIGSILKNDGNEENIDYKISISPSKKILNYDRLLIPWKNLKGRFPFIDDAYTSPTGRIALIIFDNKLLIYEMEDRNIKGSPLCYINLNQDEKVIMSEWSSGSYVDTWSKAFKDGIEINMEED</sequence>
<comment type="caution">
    <text evidence="1">The sequence shown here is derived from an EMBL/GenBank/DDBJ whole genome shotgun (WGS) entry which is preliminary data.</text>
</comment>
<name>A0ABR8Q3Z0_9CLOT</name>
<keyword evidence="2" id="KW-1185">Reference proteome</keyword>
<reference evidence="1 2" key="1">
    <citation type="submission" date="2020-08" db="EMBL/GenBank/DDBJ databases">
        <title>A Genomic Blueprint of the Chicken Gut Microbiome.</title>
        <authorList>
            <person name="Gilroy R."/>
            <person name="Ravi A."/>
            <person name="Getino M."/>
            <person name="Pursley I."/>
            <person name="Horton D.L."/>
            <person name="Alikhan N.-F."/>
            <person name="Baker D."/>
            <person name="Gharbi K."/>
            <person name="Hall N."/>
            <person name="Watson M."/>
            <person name="Adriaenssens E.M."/>
            <person name="Foster-Nyarko E."/>
            <person name="Jarju S."/>
            <person name="Secka A."/>
            <person name="Antonio M."/>
            <person name="Oren A."/>
            <person name="Chaudhuri R."/>
            <person name="La Ragione R.M."/>
            <person name="Hildebrand F."/>
            <person name="Pallen M.J."/>
        </authorList>
    </citation>
    <scope>NUCLEOTIDE SEQUENCE [LARGE SCALE GENOMIC DNA]</scope>
    <source>
        <strain evidence="1 2">Sa3CUN1</strain>
    </source>
</reference>
<dbReference type="EMBL" id="JACSQZ010000025">
    <property type="protein sequence ID" value="MBD7915139.1"/>
    <property type="molecule type" value="Genomic_DNA"/>
</dbReference>
<protein>
    <recommendedName>
        <fullName evidence="3">Lipoprotein</fullName>
    </recommendedName>
</protein>
<proteinExistence type="predicted"/>
<organism evidence="1 2">
    <name type="scientific">Clostridium gallinarum</name>
    <dbReference type="NCBI Taxonomy" id="2762246"/>
    <lineage>
        <taxon>Bacteria</taxon>
        <taxon>Bacillati</taxon>
        <taxon>Bacillota</taxon>
        <taxon>Clostridia</taxon>
        <taxon>Eubacteriales</taxon>
        <taxon>Clostridiaceae</taxon>
        <taxon>Clostridium</taxon>
    </lineage>
</organism>
<evidence type="ECO:0000313" key="2">
    <source>
        <dbReference type="Proteomes" id="UP000640335"/>
    </source>
</evidence>
<dbReference type="RefSeq" id="WP_191749902.1">
    <property type="nucleotide sequence ID" value="NZ_JACSQZ010000025.1"/>
</dbReference>